<sequence length="403" mass="45657">MERTTDDERLTHDFDPTVPETFTSAHEEYRRLRAECPVAHSRAYNGFWALFRYEDVVNVLKDYQTFTTSVQNTVPKFAFTGRRPPLHFDPPEHSAYRRVINRFFTDEKMAALAPKVRRDAAELMQALVDKGEGDFSLEYANRFPPYVFAEFFNVPKSLSVNIKEISAAYVKAIQEMDDETVKSLSLKLYDIARTIIAERKANPMSPDDDLTAALLEATYEGRPLPEDMVLGCVRQLLVTGMVAPSVILGSIFVHLATHKDIQRELRENPSLIPAATEEYLRLLTPYRGMARTPKRDVVIGGRLIKKDEPIALVYTSANRDEAIFPDGDRFILNRPNIHRHIAFGEGPHKCPGAPLARMMLTVSLEEGLARTKDISLAGEVKMTKWAEWGVLSAPMTFVPADRR</sequence>
<dbReference type="InterPro" id="IPR001128">
    <property type="entry name" value="Cyt_P450"/>
</dbReference>
<organism evidence="3 4">
    <name type="scientific">Candidatus Reconcilbacillus cellulovorans</name>
    <dbReference type="NCBI Taxonomy" id="1906605"/>
    <lineage>
        <taxon>Bacteria</taxon>
        <taxon>Bacillati</taxon>
        <taxon>Bacillota</taxon>
        <taxon>Bacilli</taxon>
        <taxon>Bacillales</taxon>
        <taxon>Paenibacillaceae</taxon>
        <taxon>Candidatus Reconcilbacillus</taxon>
    </lineage>
</organism>
<protein>
    <submittedName>
        <fullName evidence="3">Cytochrome</fullName>
    </submittedName>
</protein>
<dbReference type="PROSITE" id="PS00086">
    <property type="entry name" value="CYTOCHROME_P450"/>
    <property type="match status" value="1"/>
</dbReference>
<dbReference type="PANTHER" id="PTHR46696:SF6">
    <property type="entry name" value="P450, PUTATIVE (EUROFUNG)-RELATED"/>
    <property type="match status" value="1"/>
</dbReference>
<dbReference type="InterPro" id="IPR002397">
    <property type="entry name" value="Cyt_P450_B"/>
</dbReference>
<dbReference type="Pfam" id="PF00067">
    <property type="entry name" value="p450"/>
    <property type="match status" value="1"/>
</dbReference>
<accession>A0A2A6E232</accession>
<keyword evidence="2" id="KW-0560">Oxidoreductase</keyword>
<dbReference type="GO" id="GO:0020037">
    <property type="term" value="F:heme binding"/>
    <property type="evidence" value="ECO:0007669"/>
    <property type="project" value="InterPro"/>
</dbReference>
<dbReference type="InterPro" id="IPR017972">
    <property type="entry name" value="Cyt_P450_CS"/>
</dbReference>
<dbReference type="AlphaFoldDB" id="A0A2A6E232"/>
<evidence type="ECO:0000313" key="3">
    <source>
        <dbReference type="EMBL" id="PDO10992.1"/>
    </source>
</evidence>
<reference evidence="3 4" key="1">
    <citation type="submission" date="2016-12" db="EMBL/GenBank/DDBJ databases">
        <title>Candidatus Reconcilibacillus cellulovorans genome.</title>
        <authorList>
            <person name="Kolinko S."/>
            <person name="Wu Y.-W."/>
            <person name="Tachea F."/>
            <person name="Denzel E."/>
            <person name="Hiras J."/>
            <person name="Baecker N."/>
            <person name="Chan L.J."/>
            <person name="Eichorst S.A."/>
            <person name="Frey D."/>
            <person name="Adams P.D."/>
            <person name="Pray T."/>
            <person name="Tanjore D."/>
            <person name="Petzold C.J."/>
            <person name="Gladden J.M."/>
            <person name="Simmons B.A."/>
            <person name="Singer S.W."/>
        </authorList>
    </citation>
    <scope>NUCLEOTIDE SEQUENCE [LARGE SCALE GENOMIC DNA]</scope>
    <source>
        <strain evidence="3">JTherm</strain>
    </source>
</reference>
<dbReference type="InterPro" id="IPR036396">
    <property type="entry name" value="Cyt_P450_sf"/>
</dbReference>
<keyword evidence="2" id="KW-0408">Iron</keyword>
<evidence type="ECO:0000256" key="1">
    <source>
        <dbReference type="ARBA" id="ARBA00010617"/>
    </source>
</evidence>
<evidence type="ECO:0000313" key="4">
    <source>
        <dbReference type="Proteomes" id="UP000243688"/>
    </source>
</evidence>
<dbReference type="Proteomes" id="UP000243688">
    <property type="component" value="Unassembled WGS sequence"/>
</dbReference>
<proteinExistence type="inferred from homology"/>
<dbReference type="GO" id="GO:0004497">
    <property type="term" value="F:monooxygenase activity"/>
    <property type="evidence" value="ECO:0007669"/>
    <property type="project" value="UniProtKB-KW"/>
</dbReference>
<dbReference type="PANTHER" id="PTHR46696">
    <property type="entry name" value="P450, PUTATIVE (EUROFUNG)-RELATED"/>
    <property type="match status" value="1"/>
</dbReference>
<keyword evidence="2" id="KW-0503">Monooxygenase</keyword>
<dbReference type="PRINTS" id="PR00359">
    <property type="entry name" value="BP450"/>
</dbReference>
<evidence type="ECO:0000256" key="2">
    <source>
        <dbReference type="RuleBase" id="RU000461"/>
    </source>
</evidence>
<keyword evidence="2" id="KW-0349">Heme</keyword>
<dbReference type="SUPFAM" id="SSF48264">
    <property type="entry name" value="Cytochrome P450"/>
    <property type="match status" value="1"/>
</dbReference>
<keyword evidence="2" id="KW-0479">Metal-binding</keyword>
<dbReference type="Gene3D" id="1.10.630.10">
    <property type="entry name" value="Cytochrome P450"/>
    <property type="match status" value="1"/>
</dbReference>
<comment type="similarity">
    <text evidence="1 2">Belongs to the cytochrome P450 family.</text>
</comment>
<dbReference type="GO" id="GO:0005506">
    <property type="term" value="F:iron ion binding"/>
    <property type="evidence" value="ECO:0007669"/>
    <property type="project" value="InterPro"/>
</dbReference>
<name>A0A2A6E232_9BACL</name>
<dbReference type="GO" id="GO:0016705">
    <property type="term" value="F:oxidoreductase activity, acting on paired donors, with incorporation or reduction of molecular oxygen"/>
    <property type="evidence" value="ECO:0007669"/>
    <property type="project" value="InterPro"/>
</dbReference>
<dbReference type="EMBL" id="MOXJ01000006">
    <property type="protein sequence ID" value="PDO10992.1"/>
    <property type="molecule type" value="Genomic_DNA"/>
</dbReference>
<gene>
    <name evidence="3" type="ORF">BLM47_03970</name>
</gene>
<comment type="caution">
    <text evidence="3">The sequence shown here is derived from an EMBL/GenBank/DDBJ whole genome shotgun (WGS) entry which is preliminary data.</text>
</comment>